<dbReference type="SMART" id="SM00448">
    <property type="entry name" value="REC"/>
    <property type="match status" value="1"/>
</dbReference>
<dbReference type="SUPFAM" id="SSF52172">
    <property type="entry name" value="CheY-like"/>
    <property type="match status" value="1"/>
</dbReference>
<proteinExistence type="predicted"/>
<dbReference type="InterPro" id="IPR011006">
    <property type="entry name" value="CheY-like_superfamily"/>
</dbReference>
<keyword evidence="3" id="KW-0804">Transcription</keyword>
<organism evidence="7 8">
    <name type="scientific">Saccharibacillus kuerlensis</name>
    <dbReference type="NCBI Taxonomy" id="459527"/>
    <lineage>
        <taxon>Bacteria</taxon>
        <taxon>Bacillati</taxon>
        <taxon>Bacillota</taxon>
        <taxon>Bacilli</taxon>
        <taxon>Bacillales</taxon>
        <taxon>Paenibacillaceae</taxon>
        <taxon>Saccharibacillus</taxon>
    </lineage>
</organism>
<dbReference type="Pfam" id="PF00072">
    <property type="entry name" value="Response_reg"/>
    <property type="match status" value="1"/>
</dbReference>
<dbReference type="InterPro" id="IPR009057">
    <property type="entry name" value="Homeodomain-like_sf"/>
</dbReference>
<dbReference type="PROSITE" id="PS00041">
    <property type="entry name" value="HTH_ARAC_FAMILY_1"/>
    <property type="match status" value="1"/>
</dbReference>
<keyword evidence="1" id="KW-0805">Transcription regulation</keyword>
<dbReference type="SMART" id="SM00342">
    <property type="entry name" value="HTH_ARAC"/>
    <property type="match status" value="1"/>
</dbReference>
<evidence type="ECO:0000256" key="3">
    <source>
        <dbReference type="ARBA" id="ARBA00023163"/>
    </source>
</evidence>
<dbReference type="PROSITE" id="PS50110">
    <property type="entry name" value="RESPONSE_REGULATORY"/>
    <property type="match status" value="1"/>
</dbReference>
<dbReference type="SUPFAM" id="SSF46689">
    <property type="entry name" value="Homeodomain-like"/>
    <property type="match status" value="2"/>
</dbReference>
<evidence type="ECO:0000259" key="6">
    <source>
        <dbReference type="PROSITE" id="PS50110"/>
    </source>
</evidence>
<keyword evidence="8" id="KW-1185">Reference proteome</keyword>
<gene>
    <name evidence="7" type="ORF">GCM10010969_05570</name>
</gene>
<dbReference type="PROSITE" id="PS01124">
    <property type="entry name" value="HTH_ARAC_FAMILY_2"/>
    <property type="match status" value="1"/>
</dbReference>
<evidence type="ECO:0000259" key="5">
    <source>
        <dbReference type="PROSITE" id="PS01124"/>
    </source>
</evidence>
<keyword evidence="4" id="KW-0597">Phosphoprotein</keyword>
<dbReference type="EMBL" id="BMLN01000001">
    <property type="protein sequence ID" value="GGN92733.1"/>
    <property type="molecule type" value="Genomic_DNA"/>
</dbReference>
<evidence type="ECO:0000256" key="1">
    <source>
        <dbReference type="ARBA" id="ARBA00023015"/>
    </source>
</evidence>
<evidence type="ECO:0000313" key="7">
    <source>
        <dbReference type="EMBL" id="GGN92733.1"/>
    </source>
</evidence>
<dbReference type="Gene3D" id="1.10.10.60">
    <property type="entry name" value="Homeodomain-like"/>
    <property type="match status" value="2"/>
</dbReference>
<dbReference type="Pfam" id="PF12833">
    <property type="entry name" value="HTH_18"/>
    <property type="match status" value="1"/>
</dbReference>
<keyword evidence="2" id="KW-0238">DNA-binding</keyword>
<evidence type="ECO:0000313" key="8">
    <source>
        <dbReference type="Proteomes" id="UP000606653"/>
    </source>
</evidence>
<dbReference type="InterPro" id="IPR001789">
    <property type="entry name" value="Sig_transdc_resp-reg_receiver"/>
</dbReference>
<name>A0ABQ2KTA2_9BACL</name>
<sequence>MYSVMLVDDDYPVLEFLAEDIPWTELGLRLIGVHENGLLAWEHMQREMPDILLTDIGMPKMDGLELIGKTRESGPGMRIAILSCHSEFQYAQQAMRLNVQDYLIKDTLNPEELCMLLARFKRSLDEERETDHRRTHLLQLERETSELRRTQWLRNFLEQPLLSLEDRVREARELGLLLEGEQCLPAVGFIDAYRQVKQRFHSDQTLSFAVSNVLQEVLREPPCLGIRALSFVTGPREVVLLFAYRPNLALDLNREVEHYLKRVRDLLGQVLKVGMSFLIERQCEDATVLRRRLNRLLGAEAQRFYLSPGSIAAYEEHKFSSGDPFTSYDRDGAEIGGALLEPNAEPLRTAVKRRMKQLGTERIEPEAVKDWTFKLLLDLRLKLQAAPFARSGFTPEQLHKEITAIDSVDELTEWLVSYLEGMRVLACGGSGQSGVRAEIAEACRYVMANSDKRIGLEDIAERLFMNPSYFSRLFKKETGETFIEYTTRLKMERAQELLERTDESVGRICELLGYDNPSHFIKVFKMHSGRTPAEYRRRLPAGSCRTL</sequence>
<dbReference type="Proteomes" id="UP000606653">
    <property type="component" value="Unassembled WGS sequence"/>
</dbReference>
<feature type="modified residue" description="4-aspartylphosphate" evidence="4">
    <location>
        <position position="55"/>
    </location>
</feature>
<protein>
    <submittedName>
        <fullName evidence="7">Uncharacterized protein</fullName>
    </submittedName>
</protein>
<reference evidence="8" key="1">
    <citation type="journal article" date="2019" name="Int. J. Syst. Evol. Microbiol.">
        <title>The Global Catalogue of Microorganisms (GCM) 10K type strain sequencing project: providing services to taxonomists for standard genome sequencing and annotation.</title>
        <authorList>
            <consortium name="The Broad Institute Genomics Platform"/>
            <consortium name="The Broad Institute Genome Sequencing Center for Infectious Disease"/>
            <person name="Wu L."/>
            <person name="Ma J."/>
        </authorList>
    </citation>
    <scope>NUCLEOTIDE SEQUENCE [LARGE SCALE GENOMIC DNA]</scope>
    <source>
        <strain evidence="8">CGMCC 1.6964</strain>
    </source>
</reference>
<evidence type="ECO:0000256" key="2">
    <source>
        <dbReference type="ARBA" id="ARBA00023125"/>
    </source>
</evidence>
<dbReference type="InterPro" id="IPR018060">
    <property type="entry name" value="HTH_AraC"/>
</dbReference>
<dbReference type="PANTHER" id="PTHR43280:SF10">
    <property type="entry name" value="REGULATORY PROTEIN POCR"/>
    <property type="match status" value="1"/>
</dbReference>
<feature type="domain" description="HTH araC/xylS-type" evidence="5">
    <location>
        <begin position="440"/>
        <end position="538"/>
    </location>
</feature>
<dbReference type="InterPro" id="IPR018062">
    <property type="entry name" value="HTH_AraC-typ_CS"/>
</dbReference>
<dbReference type="RefSeq" id="WP_018975492.1">
    <property type="nucleotide sequence ID" value="NZ_BMLN01000001.1"/>
</dbReference>
<accession>A0ABQ2KTA2</accession>
<dbReference type="PANTHER" id="PTHR43280">
    <property type="entry name" value="ARAC-FAMILY TRANSCRIPTIONAL REGULATOR"/>
    <property type="match status" value="1"/>
</dbReference>
<comment type="caution">
    <text evidence="7">The sequence shown here is derived from an EMBL/GenBank/DDBJ whole genome shotgun (WGS) entry which is preliminary data.</text>
</comment>
<dbReference type="CDD" id="cd17536">
    <property type="entry name" value="REC_YesN-like"/>
    <property type="match status" value="1"/>
</dbReference>
<dbReference type="Gene3D" id="3.40.50.2300">
    <property type="match status" value="1"/>
</dbReference>
<evidence type="ECO:0000256" key="4">
    <source>
        <dbReference type="PROSITE-ProRule" id="PRU00169"/>
    </source>
</evidence>
<feature type="domain" description="Response regulatory" evidence="6">
    <location>
        <begin position="3"/>
        <end position="120"/>
    </location>
</feature>